<evidence type="ECO:0000313" key="2">
    <source>
        <dbReference type="Proteomes" id="UP000251431"/>
    </source>
</evidence>
<name>A0A2X0ZYB7_9BACI</name>
<protein>
    <submittedName>
        <fullName evidence="1">Uncharacterized protein</fullName>
    </submittedName>
</protein>
<dbReference type="AlphaFoldDB" id="A0A2X0ZYB7"/>
<dbReference type="EMBL" id="UAQE01000004">
    <property type="protein sequence ID" value="SPU37938.1"/>
    <property type="molecule type" value="Genomic_DNA"/>
</dbReference>
<gene>
    <name evidence="1" type="ORF">NCTC7582_03882</name>
</gene>
<sequence>MKKFVNELNVFQLILYKYLKTNVNWDGSNLISILLEIEEGHECIPDKTYEAFMNITAIERVEVIHLFSKYILKTKGDKIAI</sequence>
<dbReference type="Proteomes" id="UP000251431">
    <property type="component" value="Unassembled WGS sequence"/>
</dbReference>
<reference evidence="1 2" key="1">
    <citation type="submission" date="2018-06" db="EMBL/GenBank/DDBJ databases">
        <authorList>
            <consortium name="Pathogen Informatics"/>
            <person name="Doyle S."/>
        </authorList>
    </citation>
    <scope>NUCLEOTIDE SEQUENCE [LARGE SCALE GENOMIC DNA]</scope>
    <source>
        <strain evidence="1 2">NCTC7582</strain>
    </source>
</reference>
<proteinExistence type="predicted"/>
<dbReference type="RefSeq" id="WP_112118149.1">
    <property type="nucleotide sequence ID" value="NZ_UAQE01000004.1"/>
</dbReference>
<evidence type="ECO:0000313" key="1">
    <source>
        <dbReference type="EMBL" id="SPU37938.1"/>
    </source>
</evidence>
<organism evidence="1 2">
    <name type="scientific">Lysinibacillus capsici</name>
    <dbReference type="NCBI Taxonomy" id="2115968"/>
    <lineage>
        <taxon>Bacteria</taxon>
        <taxon>Bacillati</taxon>
        <taxon>Bacillota</taxon>
        <taxon>Bacilli</taxon>
        <taxon>Bacillales</taxon>
        <taxon>Bacillaceae</taxon>
        <taxon>Lysinibacillus</taxon>
    </lineage>
</organism>
<accession>A0A2X0ZYB7</accession>